<sequence length="186" mass="20429">MALQRSSIMGSAYEEFGLMSSPFNKDLMFFHNTVKGTESAFIGVPQSLPAQIAAGSSHLYEGTVPVPANMKDLNNHTLIVFVLDYFNTKVLNATEVKINDQASGIENIKGDNLQVGVQYQNDGIQIQLPESGAAKIRIADASGRLIQQFEGTAQHYNWSTRQLQPGIYVLNVLQNGKQASQKIRVD</sequence>
<comment type="caution">
    <text evidence="2">The sequence shown here is derived from an EMBL/GenBank/DDBJ whole genome shotgun (WGS) entry which is preliminary data.</text>
</comment>
<evidence type="ECO:0000259" key="1">
    <source>
        <dbReference type="Pfam" id="PF18962"/>
    </source>
</evidence>
<proteinExistence type="predicted"/>
<dbReference type="Pfam" id="PF18962">
    <property type="entry name" value="Por_Secre_tail"/>
    <property type="match status" value="1"/>
</dbReference>
<name>J9BTC7_9ZZZZ</name>
<reference evidence="2" key="1">
    <citation type="journal article" date="2012" name="PLoS ONE">
        <title>Gene sets for utilization of primary and secondary nutrition supplies in the distal gut of endangered iberian lynx.</title>
        <authorList>
            <person name="Alcaide M."/>
            <person name="Messina E."/>
            <person name="Richter M."/>
            <person name="Bargiela R."/>
            <person name="Peplies J."/>
            <person name="Huws S.A."/>
            <person name="Newbold C.J."/>
            <person name="Golyshin P.N."/>
            <person name="Simon M.A."/>
            <person name="Lopez G."/>
            <person name="Yakimov M.M."/>
            <person name="Ferrer M."/>
        </authorList>
    </citation>
    <scope>NUCLEOTIDE SEQUENCE</scope>
</reference>
<dbReference type="NCBIfam" id="TIGR04183">
    <property type="entry name" value="Por_Secre_tail"/>
    <property type="match status" value="1"/>
</dbReference>
<protein>
    <recommendedName>
        <fullName evidence="1">Secretion system C-terminal sorting domain-containing protein</fullName>
    </recommendedName>
</protein>
<evidence type="ECO:0000313" key="2">
    <source>
        <dbReference type="EMBL" id="EJW90815.1"/>
    </source>
</evidence>
<dbReference type="AlphaFoldDB" id="J9BTC7"/>
<gene>
    <name evidence="2" type="ORF">EVA_21077</name>
</gene>
<dbReference type="EMBL" id="AMCI01008589">
    <property type="protein sequence ID" value="EJW90815.1"/>
    <property type="molecule type" value="Genomic_DNA"/>
</dbReference>
<organism evidence="2">
    <name type="scientific">gut metagenome</name>
    <dbReference type="NCBI Taxonomy" id="749906"/>
    <lineage>
        <taxon>unclassified sequences</taxon>
        <taxon>metagenomes</taxon>
        <taxon>organismal metagenomes</taxon>
    </lineage>
</organism>
<feature type="domain" description="Secretion system C-terminal sorting" evidence="1">
    <location>
        <begin position="121"/>
        <end position="184"/>
    </location>
</feature>
<accession>J9BTC7</accession>
<dbReference type="InterPro" id="IPR026444">
    <property type="entry name" value="Secre_tail"/>
</dbReference>